<evidence type="ECO:0000313" key="2">
    <source>
        <dbReference type="EMBL" id="KAE8238846.1"/>
    </source>
</evidence>
<evidence type="ECO:0000313" key="3">
    <source>
        <dbReference type="Proteomes" id="UP000077521"/>
    </source>
</evidence>
<dbReference type="EMBL" id="LWDF02001408">
    <property type="protein sequence ID" value="KAE8238846.1"/>
    <property type="molecule type" value="Genomic_DNA"/>
</dbReference>
<evidence type="ECO:0000256" key="1">
    <source>
        <dbReference type="SAM" id="MobiDB-lite"/>
    </source>
</evidence>
<sequence>MDGSRRAEGDESYKEGPPEEKIFFPPSTISSSSHSHIHLLLLTQPLLLYLFIFNYSQDSSVFPAVVHGLSNTVPSIHLLTNSCPWTSHTVSFAVFLSAALFCHRRASLFHPNPCRSDNIYA</sequence>
<proteinExistence type="predicted"/>
<feature type="region of interest" description="Disordered" evidence="1">
    <location>
        <begin position="1"/>
        <end position="20"/>
    </location>
</feature>
<protein>
    <submittedName>
        <fullName evidence="2">Uncharacterized protein</fullName>
    </submittedName>
</protein>
<comment type="caution">
    <text evidence="2">The sequence shown here is derived from an EMBL/GenBank/DDBJ whole genome shotgun (WGS) entry which is preliminary data.</text>
</comment>
<name>A0A8T8SF55_9BASI</name>
<dbReference type="Proteomes" id="UP000077521">
    <property type="component" value="Unassembled WGS sequence"/>
</dbReference>
<organism evidence="2 3">
    <name type="scientific">Tilletia indica</name>
    <dbReference type="NCBI Taxonomy" id="43049"/>
    <lineage>
        <taxon>Eukaryota</taxon>
        <taxon>Fungi</taxon>
        <taxon>Dikarya</taxon>
        <taxon>Basidiomycota</taxon>
        <taxon>Ustilaginomycotina</taxon>
        <taxon>Exobasidiomycetes</taxon>
        <taxon>Tilletiales</taxon>
        <taxon>Tilletiaceae</taxon>
        <taxon>Tilletia</taxon>
    </lineage>
</organism>
<keyword evidence="3" id="KW-1185">Reference proteome</keyword>
<dbReference type="AlphaFoldDB" id="A0A8T8SF55"/>
<gene>
    <name evidence="2" type="ORF">A4X13_0g8355</name>
</gene>
<reference evidence="2" key="2">
    <citation type="journal article" date="2019" name="IMA Fungus">
        <title>Genome sequencing and comparison of five Tilletia species to identify candidate genes for the detection of regulated species infecting wheat.</title>
        <authorList>
            <person name="Nguyen H.D.T."/>
            <person name="Sultana T."/>
            <person name="Kesanakurti P."/>
            <person name="Hambleton S."/>
        </authorList>
    </citation>
    <scope>NUCLEOTIDE SEQUENCE</scope>
    <source>
        <strain evidence="2">DAOMC 236416</strain>
    </source>
</reference>
<reference evidence="2" key="1">
    <citation type="submission" date="2016-04" db="EMBL/GenBank/DDBJ databases">
        <authorList>
            <person name="Nguyen H.D."/>
            <person name="Samba Siva P."/>
            <person name="Cullis J."/>
            <person name="Levesque C.A."/>
            <person name="Hambleton S."/>
        </authorList>
    </citation>
    <scope>NUCLEOTIDE SEQUENCE</scope>
    <source>
        <strain evidence="2">DAOMC 236416</strain>
    </source>
</reference>
<accession>A0A8T8SF55</accession>